<dbReference type="AlphaFoldDB" id="A0A0F9TBT8"/>
<dbReference type="InterPro" id="IPR045864">
    <property type="entry name" value="aa-tRNA-synth_II/BPL/LPL"/>
</dbReference>
<name>A0A0F9TBT8_9ZZZZ</name>
<gene>
    <name evidence="3" type="ORF">LCGC14_0346680</name>
</gene>
<proteinExistence type="predicted"/>
<organism evidence="3">
    <name type="scientific">marine sediment metagenome</name>
    <dbReference type="NCBI Taxonomy" id="412755"/>
    <lineage>
        <taxon>unclassified sequences</taxon>
        <taxon>metagenomes</taxon>
        <taxon>ecological metagenomes</taxon>
    </lineage>
</organism>
<dbReference type="InterPro" id="IPR004408">
    <property type="entry name" value="Biotin_CoA_COase_ligase"/>
</dbReference>
<dbReference type="InterPro" id="IPR004143">
    <property type="entry name" value="BPL_LPL_catalytic"/>
</dbReference>
<feature type="domain" description="BPL/LPL catalytic" evidence="2">
    <location>
        <begin position="1"/>
        <end position="177"/>
    </location>
</feature>
<dbReference type="CDD" id="cd16442">
    <property type="entry name" value="BPL"/>
    <property type="match status" value="1"/>
</dbReference>
<dbReference type="Pfam" id="PF03099">
    <property type="entry name" value="BPL_LplA_LipB"/>
    <property type="match status" value="1"/>
</dbReference>
<sequence>MQIIKLDATGSTNTHLKELLQQKELEDFTIVTTQNQTLGRGQLNAKWESEPYKNLAISLLKKDLDVPINKLFLVSMTVSLAIIDSLNDLRVPDLSIKWPNDILSGKSKIGGILIENIISGSQIKRSIIGFGLNVNQTTFKNAPHASSLKLIIGHDFDLDSVFYSLIEKLHEQLNRPMASLEKELFEQYHSRMFRKGEYCSFMLPDEKLITGVIVGVTINGMLMVTLKDGKIHEFGLKEIQLQY</sequence>
<accession>A0A0F9TBT8</accession>
<evidence type="ECO:0000256" key="1">
    <source>
        <dbReference type="ARBA" id="ARBA00022598"/>
    </source>
</evidence>
<keyword evidence="1" id="KW-0436">Ligase</keyword>
<comment type="caution">
    <text evidence="3">The sequence shown here is derived from an EMBL/GenBank/DDBJ whole genome shotgun (WGS) entry which is preliminary data.</text>
</comment>
<dbReference type="PROSITE" id="PS51733">
    <property type="entry name" value="BPL_LPL_CATALYTIC"/>
    <property type="match status" value="1"/>
</dbReference>
<dbReference type="SUPFAM" id="SSF55681">
    <property type="entry name" value="Class II aaRS and biotin synthetases"/>
    <property type="match status" value="1"/>
</dbReference>
<dbReference type="PANTHER" id="PTHR12835">
    <property type="entry name" value="BIOTIN PROTEIN LIGASE"/>
    <property type="match status" value="1"/>
</dbReference>
<dbReference type="EMBL" id="LAZR01000257">
    <property type="protein sequence ID" value="KKN78745.1"/>
    <property type="molecule type" value="Genomic_DNA"/>
</dbReference>
<evidence type="ECO:0000259" key="2">
    <source>
        <dbReference type="PROSITE" id="PS51733"/>
    </source>
</evidence>
<evidence type="ECO:0000313" key="3">
    <source>
        <dbReference type="EMBL" id="KKN78745.1"/>
    </source>
</evidence>
<reference evidence="3" key="1">
    <citation type="journal article" date="2015" name="Nature">
        <title>Complex archaea that bridge the gap between prokaryotes and eukaryotes.</title>
        <authorList>
            <person name="Spang A."/>
            <person name="Saw J.H."/>
            <person name="Jorgensen S.L."/>
            <person name="Zaremba-Niedzwiedzka K."/>
            <person name="Martijn J."/>
            <person name="Lind A.E."/>
            <person name="van Eijk R."/>
            <person name="Schleper C."/>
            <person name="Guy L."/>
            <person name="Ettema T.J."/>
        </authorList>
    </citation>
    <scope>NUCLEOTIDE SEQUENCE</scope>
</reference>
<dbReference type="Gene3D" id="3.30.930.10">
    <property type="entry name" value="Bira Bifunctional Protein, Domain 2"/>
    <property type="match status" value="1"/>
</dbReference>
<dbReference type="PANTHER" id="PTHR12835:SF5">
    <property type="entry name" value="BIOTIN--PROTEIN LIGASE"/>
    <property type="match status" value="1"/>
</dbReference>
<dbReference type="NCBIfam" id="TIGR00121">
    <property type="entry name" value="birA_ligase"/>
    <property type="match status" value="1"/>
</dbReference>
<dbReference type="GO" id="GO:0004077">
    <property type="term" value="F:biotin--[biotin carboxyl-carrier protein] ligase activity"/>
    <property type="evidence" value="ECO:0007669"/>
    <property type="project" value="InterPro"/>
</dbReference>
<dbReference type="GO" id="GO:0005737">
    <property type="term" value="C:cytoplasm"/>
    <property type="evidence" value="ECO:0007669"/>
    <property type="project" value="TreeGrafter"/>
</dbReference>
<protein>
    <recommendedName>
        <fullName evidence="2">BPL/LPL catalytic domain-containing protein</fullName>
    </recommendedName>
</protein>